<name>A0ABN1F4S2_9ACTN</name>
<reference evidence="2 3" key="1">
    <citation type="journal article" date="2019" name="Int. J. Syst. Evol. Microbiol.">
        <title>The Global Catalogue of Microorganisms (GCM) 10K type strain sequencing project: providing services to taxonomists for standard genome sequencing and annotation.</title>
        <authorList>
            <consortium name="The Broad Institute Genomics Platform"/>
            <consortium name="The Broad Institute Genome Sequencing Center for Infectious Disease"/>
            <person name="Wu L."/>
            <person name="Ma J."/>
        </authorList>
    </citation>
    <scope>NUCLEOTIDE SEQUENCE [LARGE SCALE GENOMIC DNA]</scope>
    <source>
        <strain evidence="2 3">JCM 5067</strain>
    </source>
</reference>
<comment type="caution">
    <text evidence="2">The sequence shown here is derived from an EMBL/GenBank/DDBJ whole genome shotgun (WGS) entry which is preliminary data.</text>
</comment>
<gene>
    <name evidence="2" type="ORF">GCM10010394_08750</name>
</gene>
<feature type="domain" description="AB hydrolase-1" evidence="1">
    <location>
        <begin position="25"/>
        <end position="273"/>
    </location>
</feature>
<proteinExistence type="predicted"/>
<keyword evidence="2" id="KW-0378">Hydrolase</keyword>
<dbReference type="Proteomes" id="UP001500668">
    <property type="component" value="Unassembled WGS sequence"/>
</dbReference>
<dbReference type="EMBL" id="BAAACA010000006">
    <property type="protein sequence ID" value="GAA0582344.1"/>
    <property type="molecule type" value="Genomic_DNA"/>
</dbReference>
<dbReference type="InterPro" id="IPR050471">
    <property type="entry name" value="AB_hydrolase"/>
</dbReference>
<sequence>MPKLIRTPDGRNLAVESRGHPLGRPVFLLHGTPGSRLGPAPRSTVLYRMGVRLLTFDRPGYGDSDRWPGRRVVHAAQDVVAIADALGIGEFAVVGRSGGAPHALSCAALPAGRVVGTVALVPLAPRDADGLDWFEGMTEDNVRAYTIAAGGPEAVTAVFEERADEIRADPRATVSAMHAMVPGPDRKVLSDAAIRALLVRNFAEGLRCSADGWVDDILAFAAPWAFRPEDIRTPVLLWHGAQDVFAPAPHARWLASRIPGARLEVPRDAAHFGALAVFTRALCWAVDRF</sequence>
<evidence type="ECO:0000313" key="2">
    <source>
        <dbReference type="EMBL" id="GAA0582344.1"/>
    </source>
</evidence>
<dbReference type="InterPro" id="IPR000073">
    <property type="entry name" value="AB_hydrolase_1"/>
</dbReference>
<dbReference type="GO" id="GO:0016787">
    <property type="term" value="F:hydrolase activity"/>
    <property type="evidence" value="ECO:0007669"/>
    <property type="project" value="UniProtKB-KW"/>
</dbReference>
<dbReference type="Gene3D" id="3.40.50.1820">
    <property type="entry name" value="alpha/beta hydrolase"/>
    <property type="match status" value="1"/>
</dbReference>
<dbReference type="InterPro" id="IPR029058">
    <property type="entry name" value="AB_hydrolase_fold"/>
</dbReference>
<dbReference type="SUPFAM" id="SSF53474">
    <property type="entry name" value="alpha/beta-Hydrolases"/>
    <property type="match status" value="1"/>
</dbReference>
<dbReference type="PANTHER" id="PTHR43433">
    <property type="entry name" value="HYDROLASE, ALPHA/BETA FOLD FAMILY PROTEIN"/>
    <property type="match status" value="1"/>
</dbReference>
<protein>
    <submittedName>
        <fullName evidence="2">Alpha/beta hydrolase</fullName>
    </submittedName>
</protein>
<accession>A0ABN1F4S2</accession>
<evidence type="ECO:0000259" key="1">
    <source>
        <dbReference type="Pfam" id="PF00561"/>
    </source>
</evidence>
<dbReference type="RefSeq" id="WP_344070241.1">
    <property type="nucleotide sequence ID" value="NZ_BAAACA010000006.1"/>
</dbReference>
<keyword evidence="3" id="KW-1185">Reference proteome</keyword>
<evidence type="ECO:0000313" key="3">
    <source>
        <dbReference type="Proteomes" id="UP001500668"/>
    </source>
</evidence>
<dbReference type="PANTHER" id="PTHR43433:SF10">
    <property type="entry name" value="AB HYDROLASE-1 DOMAIN-CONTAINING PROTEIN"/>
    <property type="match status" value="1"/>
</dbReference>
<organism evidence="2 3">
    <name type="scientific">Streptomyces crystallinus</name>
    <dbReference type="NCBI Taxonomy" id="68191"/>
    <lineage>
        <taxon>Bacteria</taxon>
        <taxon>Bacillati</taxon>
        <taxon>Actinomycetota</taxon>
        <taxon>Actinomycetes</taxon>
        <taxon>Kitasatosporales</taxon>
        <taxon>Streptomycetaceae</taxon>
        <taxon>Streptomyces</taxon>
    </lineage>
</organism>
<dbReference type="Pfam" id="PF00561">
    <property type="entry name" value="Abhydrolase_1"/>
    <property type="match status" value="1"/>
</dbReference>